<sequence length="41" mass="4859">MQIGREDGYTTRREFDEVPEKLECGGFQQMFWTMQMVAALK</sequence>
<reference evidence="1 2" key="1">
    <citation type="journal article" date="2019" name="Sci. Rep.">
        <title>Orb-weaving spider Araneus ventricosus genome elucidates the spidroin gene catalogue.</title>
        <authorList>
            <person name="Kono N."/>
            <person name="Nakamura H."/>
            <person name="Ohtoshi R."/>
            <person name="Moran D.A.P."/>
            <person name="Shinohara A."/>
            <person name="Yoshida Y."/>
            <person name="Fujiwara M."/>
            <person name="Mori M."/>
            <person name="Tomita M."/>
            <person name="Arakawa K."/>
        </authorList>
    </citation>
    <scope>NUCLEOTIDE SEQUENCE [LARGE SCALE GENOMIC DNA]</scope>
</reference>
<dbReference type="EMBL" id="BGPR01152758">
    <property type="protein sequence ID" value="GBL64780.1"/>
    <property type="molecule type" value="Genomic_DNA"/>
</dbReference>
<comment type="caution">
    <text evidence="1">The sequence shown here is derived from an EMBL/GenBank/DDBJ whole genome shotgun (WGS) entry which is preliminary data.</text>
</comment>
<gene>
    <name evidence="1" type="ORF">AVEN_19229_1</name>
</gene>
<feature type="non-terminal residue" evidence="1">
    <location>
        <position position="41"/>
    </location>
</feature>
<keyword evidence="2" id="KW-1185">Reference proteome</keyword>
<proteinExistence type="predicted"/>
<dbReference type="AlphaFoldDB" id="A0A4Y1ZSH7"/>
<dbReference type="Proteomes" id="UP000499080">
    <property type="component" value="Unassembled WGS sequence"/>
</dbReference>
<protein>
    <submittedName>
        <fullName evidence="1">Uncharacterized protein</fullName>
    </submittedName>
</protein>
<evidence type="ECO:0000313" key="1">
    <source>
        <dbReference type="EMBL" id="GBL64780.1"/>
    </source>
</evidence>
<evidence type="ECO:0000313" key="2">
    <source>
        <dbReference type="Proteomes" id="UP000499080"/>
    </source>
</evidence>
<name>A0A4Y1ZSH7_ARAVE</name>
<organism evidence="1 2">
    <name type="scientific">Araneus ventricosus</name>
    <name type="common">Orbweaver spider</name>
    <name type="synonym">Epeira ventricosa</name>
    <dbReference type="NCBI Taxonomy" id="182803"/>
    <lineage>
        <taxon>Eukaryota</taxon>
        <taxon>Metazoa</taxon>
        <taxon>Ecdysozoa</taxon>
        <taxon>Arthropoda</taxon>
        <taxon>Chelicerata</taxon>
        <taxon>Arachnida</taxon>
        <taxon>Araneae</taxon>
        <taxon>Araneomorphae</taxon>
        <taxon>Entelegynae</taxon>
        <taxon>Araneoidea</taxon>
        <taxon>Araneidae</taxon>
        <taxon>Araneus</taxon>
    </lineage>
</organism>
<accession>A0A4Y1ZSH7</accession>